<evidence type="ECO:0000256" key="3">
    <source>
        <dbReference type="ARBA" id="ARBA00022553"/>
    </source>
</evidence>
<dbReference type="Pfam" id="PF02518">
    <property type="entry name" value="HATPase_c"/>
    <property type="match status" value="1"/>
</dbReference>
<dbReference type="InterPro" id="IPR036890">
    <property type="entry name" value="HATPase_C_sf"/>
</dbReference>
<dbReference type="GO" id="GO:0004673">
    <property type="term" value="F:protein histidine kinase activity"/>
    <property type="evidence" value="ECO:0007669"/>
    <property type="project" value="UniProtKB-EC"/>
</dbReference>
<name>A0AA96WFJ1_9CYAN</name>
<keyword evidence="6 9" id="KW-0418">Kinase</keyword>
<evidence type="ECO:0000256" key="7">
    <source>
        <dbReference type="ARBA" id="ARBA00022840"/>
    </source>
</evidence>
<evidence type="ECO:0000259" key="8">
    <source>
        <dbReference type="SMART" id="SM00387"/>
    </source>
</evidence>
<dbReference type="AlphaFoldDB" id="A0AA96WFJ1"/>
<sequence length="507" mass="56238">MPNFKAQIFNFQSGLLANPSKRWFLITVLLLLGSGGSLKWWLTQPQASSTRHLANEFNRQALALTDLYLDAYFAIWVGRQSQASQPKPSKPSISSSDRQQIVSTQALVSPIRQAIPPPTPQLTADLSHGLQQASKLGRLFIVATSGQIIASSSQASLLQNQTAMAIRADLLLQTTLHQLQTAQKAPTSPHLTNQPLEFQLNGERYFAQVTSWTNSFGLDWWLVTVVPETAFTTNFHPISRILVLSLLALVPAACSFRRFVRLSASEPVTSPITAAGTKDCQSSEHSLPIQQALQQVLAEKLAEKEVLLKEVHHRVKNNLHIIANLLDLQSDRIQDPQLLSLFTDAQTRIQAIALIHEQLYQSDHAGHINFADYLRRLLDNIRLAADDPTHPIQSNLTAEPVLLNLETAVPCGLLINELVTNALKHAFPEQPGEIAITLFQVQDTIHILVQDDGIGLPADFDWRNSTSLGLKLVQILTRQLRATLTVDGSHGVRVELTFSPLKYKPRF</sequence>
<dbReference type="RefSeq" id="WP_316432694.1">
    <property type="nucleotide sequence ID" value="NZ_CP053586.1"/>
</dbReference>
<dbReference type="EC" id="2.7.13.3" evidence="2"/>
<evidence type="ECO:0000256" key="2">
    <source>
        <dbReference type="ARBA" id="ARBA00012438"/>
    </source>
</evidence>
<dbReference type="EMBL" id="CP053586">
    <property type="protein sequence ID" value="WNZ21456.1"/>
    <property type="molecule type" value="Genomic_DNA"/>
</dbReference>
<evidence type="ECO:0000256" key="5">
    <source>
        <dbReference type="ARBA" id="ARBA00022741"/>
    </source>
</evidence>
<proteinExistence type="predicted"/>
<keyword evidence="5" id="KW-0547">Nucleotide-binding</keyword>
<accession>A0AA96WFJ1</accession>
<dbReference type="GO" id="GO:0005524">
    <property type="term" value="F:ATP binding"/>
    <property type="evidence" value="ECO:0007669"/>
    <property type="project" value="UniProtKB-KW"/>
</dbReference>
<dbReference type="SUPFAM" id="SSF55874">
    <property type="entry name" value="ATPase domain of HSP90 chaperone/DNA topoisomerase II/histidine kinase"/>
    <property type="match status" value="1"/>
</dbReference>
<keyword evidence="7" id="KW-0067">ATP-binding</keyword>
<dbReference type="PANTHER" id="PTHR41523">
    <property type="entry name" value="TWO-COMPONENT SYSTEM SENSOR PROTEIN"/>
    <property type="match status" value="1"/>
</dbReference>
<feature type="domain" description="Histidine kinase/HSP90-like ATPase" evidence="8">
    <location>
        <begin position="406"/>
        <end position="502"/>
    </location>
</feature>
<organism evidence="9">
    <name type="scientific">Leptolyngbya sp. NK1-12</name>
    <dbReference type="NCBI Taxonomy" id="2547451"/>
    <lineage>
        <taxon>Bacteria</taxon>
        <taxon>Bacillati</taxon>
        <taxon>Cyanobacteriota</taxon>
        <taxon>Cyanophyceae</taxon>
        <taxon>Leptolyngbyales</taxon>
        <taxon>Leptolyngbyaceae</taxon>
        <taxon>Leptolyngbya group</taxon>
        <taxon>Leptolyngbya</taxon>
    </lineage>
</organism>
<evidence type="ECO:0000256" key="6">
    <source>
        <dbReference type="ARBA" id="ARBA00022777"/>
    </source>
</evidence>
<gene>
    <name evidence="9" type="ORF">HJG54_00305</name>
</gene>
<dbReference type="Gene3D" id="3.30.450.20">
    <property type="entry name" value="PAS domain"/>
    <property type="match status" value="2"/>
</dbReference>
<dbReference type="PANTHER" id="PTHR41523:SF8">
    <property type="entry name" value="ETHYLENE RESPONSE SENSOR PROTEIN"/>
    <property type="match status" value="1"/>
</dbReference>
<evidence type="ECO:0000256" key="4">
    <source>
        <dbReference type="ARBA" id="ARBA00022679"/>
    </source>
</evidence>
<comment type="catalytic activity">
    <reaction evidence="1">
        <text>ATP + protein L-histidine = ADP + protein N-phospho-L-histidine.</text>
        <dbReference type="EC" id="2.7.13.3"/>
    </reaction>
</comment>
<dbReference type="Gene3D" id="3.30.565.10">
    <property type="entry name" value="Histidine kinase-like ATPase, C-terminal domain"/>
    <property type="match status" value="1"/>
</dbReference>
<dbReference type="SMART" id="SM00387">
    <property type="entry name" value="HATPase_c"/>
    <property type="match status" value="1"/>
</dbReference>
<keyword evidence="4" id="KW-0808">Transferase</keyword>
<evidence type="ECO:0000313" key="9">
    <source>
        <dbReference type="EMBL" id="WNZ21456.1"/>
    </source>
</evidence>
<reference evidence="9" key="1">
    <citation type="submission" date="2020-05" db="EMBL/GenBank/DDBJ databases">
        <authorList>
            <person name="Zhu T."/>
            <person name="Keshari N."/>
            <person name="Lu X."/>
        </authorList>
    </citation>
    <scope>NUCLEOTIDE SEQUENCE</scope>
    <source>
        <strain evidence="9">NK1-12</strain>
    </source>
</reference>
<dbReference type="Pfam" id="PF07568">
    <property type="entry name" value="HisKA_2"/>
    <property type="match status" value="1"/>
</dbReference>
<keyword evidence="3" id="KW-0597">Phosphoprotein</keyword>
<dbReference type="InterPro" id="IPR003594">
    <property type="entry name" value="HATPase_dom"/>
</dbReference>
<evidence type="ECO:0000256" key="1">
    <source>
        <dbReference type="ARBA" id="ARBA00000085"/>
    </source>
</evidence>
<protein>
    <recommendedName>
        <fullName evidence="2">histidine kinase</fullName>
        <ecNumber evidence="2">2.7.13.3</ecNumber>
    </recommendedName>
</protein>
<dbReference type="InterPro" id="IPR011495">
    <property type="entry name" value="Sig_transdc_His_kin_sub2_dim/P"/>
</dbReference>